<evidence type="ECO:0000256" key="1">
    <source>
        <dbReference type="ARBA" id="ARBA00004229"/>
    </source>
</evidence>
<dbReference type="PANTHER" id="PTHR11777">
    <property type="entry name" value="ALANYL-TRNA SYNTHETASE"/>
    <property type="match status" value="1"/>
</dbReference>
<dbReference type="InterPro" id="IPR018162">
    <property type="entry name" value="Ala-tRNA-ligase_IIc_anticod-bd"/>
</dbReference>
<keyword evidence="10 13" id="KW-0648">Protein biosynthesis</keyword>
<evidence type="ECO:0000256" key="3">
    <source>
        <dbReference type="ARBA" id="ARBA00022555"/>
    </source>
</evidence>
<dbReference type="GO" id="GO:0000049">
    <property type="term" value="F:tRNA binding"/>
    <property type="evidence" value="ECO:0007669"/>
    <property type="project" value="UniProtKB-KW"/>
</dbReference>
<dbReference type="EC" id="6.1.1.7" evidence="13"/>
<dbReference type="FunFam" id="3.30.980.10:FF:000004">
    <property type="entry name" value="Alanine--tRNA ligase, cytoplasmic"/>
    <property type="match status" value="1"/>
</dbReference>
<keyword evidence="16" id="KW-1185">Reference proteome</keyword>
<keyword evidence="5 13" id="KW-0479">Metal-binding</keyword>
<dbReference type="Pfam" id="PF02272">
    <property type="entry name" value="DHHA1"/>
    <property type="match status" value="1"/>
</dbReference>
<dbReference type="GO" id="GO:0070143">
    <property type="term" value="P:mitochondrial alanyl-tRNA aminoacylation"/>
    <property type="evidence" value="ECO:0007669"/>
    <property type="project" value="UniProtKB-UniRule"/>
</dbReference>
<dbReference type="GO" id="GO:0005739">
    <property type="term" value="C:mitochondrion"/>
    <property type="evidence" value="ECO:0007669"/>
    <property type="project" value="UniProtKB-SubCell"/>
</dbReference>
<dbReference type="SMART" id="SM00863">
    <property type="entry name" value="tRNA_SAD"/>
    <property type="match status" value="1"/>
</dbReference>
<keyword evidence="4 13" id="KW-0436">Ligase</keyword>
<evidence type="ECO:0000313" key="16">
    <source>
        <dbReference type="Proteomes" id="UP001054902"/>
    </source>
</evidence>
<dbReference type="Pfam" id="PF07973">
    <property type="entry name" value="tRNA_SAD"/>
    <property type="match status" value="1"/>
</dbReference>
<dbReference type="GO" id="GO:0005524">
    <property type="term" value="F:ATP binding"/>
    <property type="evidence" value="ECO:0007669"/>
    <property type="project" value="UniProtKB-UniRule"/>
</dbReference>
<evidence type="ECO:0000256" key="4">
    <source>
        <dbReference type="ARBA" id="ARBA00022598"/>
    </source>
</evidence>
<dbReference type="InterPro" id="IPR018164">
    <property type="entry name" value="Ala-tRNA-synth_IIc_N"/>
</dbReference>
<keyword evidence="3 13" id="KW-0820">tRNA-binding</keyword>
<comment type="subunit">
    <text evidence="13">Monomer.</text>
</comment>
<dbReference type="InterPro" id="IPR059090">
    <property type="entry name" value="ALA1_helical"/>
</dbReference>
<gene>
    <name evidence="15" type="ORF">CTEN210_04434</name>
</gene>
<proteinExistence type="inferred from homology"/>
<dbReference type="PANTHER" id="PTHR11777:SF9">
    <property type="entry name" value="ALANINE--TRNA LIGASE, CYTOPLASMIC"/>
    <property type="match status" value="1"/>
</dbReference>
<feature type="domain" description="Alanyl-transfer RNA synthetases family profile" evidence="14">
    <location>
        <begin position="20"/>
        <end position="789"/>
    </location>
</feature>
<feature type="binding site" evidence="13">
    <location>
        <position position="622"/>
    </location>
    <ligand>
        <name>Zn(2+)</name>
        <dbReference type="ChEBI" id="CHEBI:29105"/>
    </ligand>
</feature>
<evidence type="ECO:0000256" key="13">
    <source>
        <dbReference type="HAMAP-Rule" id="MF_03133"/>
    </source>
</evidence>
<evidence type="ECO:0000313" key="15">
    <source>
        <dbReference type="EMBL" id="GFH47958.1"/>
    </source>
</evidence>
<dbReference type="GO" id="GO:0009507">
    <property type="term" value="C:chloroplast"/>
    <property type="evidence" value="ECO:0007669"/>
    <property type="project" value="UniProtKB-SubCell"/>
</dbReference>
<comment type="catalytic activity">
    <reaction evidence="12 13">
        <text>tRNA(Ala) + L-alanine + ATP = L-alanyl-tRNA(Ala) + AMP + diphosphate</text>
        <dbReference type="Rhea" id="RHEA:12540"/>
        <dbReference type="Rhea" id="RHEA-COMP:9657"/>
        <dbReference type="Rhea" id="RHEA-COMP:9923"/>
        <dbReference type="ChEBI" id="CHEBI:30616"/>
        <dbReference type="ChEBI" id="CHEBI:33019"/>
        <dbReference type="ChEBI" id="CHEBI:57972"/>
        <dbReference type="ChEBI" id="CHEBI:78442"/>
        <dbReference type="ChEBI" id="CHEBI:78497"/>
        <dbReference type="ChEBI" id="CHEBI:456215"/>
        <dbReference type="EC" id="6.1.1.7"/>
    </reaction>
</comment>
<keyword evidence="13" id="KW-0496">Mitochondrion</keyword>
<comment type="domain">
    <text evidence="13">Consists of three domains; the N-terminal catalytic domain, the editing domain and the C-terminal C-Ala domain. The editing domain removes incorrectly charged amino acids, while the C-Ala domain, along with tRNA(Ala), serves as a bridge to cooperatively bring together the editing and aminoacylation centers thus stimulating deacylation of misacylated tRNAs.</text>
</comment>
<dbReference type="Pfam" id="PF01411">
    <property type="entry name" value="tRNA-synt_2c"/>
    <property type="match status" value="1"/>
</dbReference>
<dbReference type="SUPFAM" id="SSF101353">
    <property type="entry name" value="Putative anticodon-binding domain of alanyl-tRNA synthetase (AlaRS)"/>
    <property type="match status" value="1"/>
</dbReference>
<feature type="binding site" evidence="13">
    <location>
        <position position="618"/>
    </location>
    <ligand>
        <name>Zn(2+)</name>
        <dbReference type="ChEBI" id="CHEBI:29105"/>
    </ligand>
</feature>
<dbReference type="InterPro" id="IPR018163">
    <property type="entry name" value="Thr/Ala-tRNA-synth_IIc_edit"/>
</dbReference>
<dbReference type="InterPro" id="IPR003156">
    <property type="entry name" value="DHHA1_dom"/>
</dbReference>
<keyword evidence="6 13" id="KW-0547">Nucleotide-binding</keyword>
<dbReference type="CDD" id="cd00673">
    <property type="entry name" value="AlaRS_core"/>
    <property type="match status" value="1"/>
</dbReference>
<reference evidence="15 16" key="1">
    <citation type="journal article" date="2021" name="Sci. Rep.">
        <title>The genome of the diatom Chaetoceros tenuissimus carries an ancient integrated fragment of an extant virus.</title>
        <authorList>
            <person name="Hongo Y."/>
            <person name="Kimura K."/>
            <person name="Takaki Y."/>
            <person name="Yoshida Y."/>
            <person name="Baba S."/>
            <person name="Kobayashi G."/>
            <person name="Nagasaki K."/>
            <person name="Hano T."/>
            <person name="Tomaru Y."/>
        </authorList>
    </citation>
    <scope>NUCLEOTIDE SEQUENCE [LARGE SCALE GENOMIC DNA]</scope>
    <source>
        <strain evidence="15 16">NIES-3715</strain>
    </source>
</reference>
<feature type="binding site" evidence="13">
    <location>
        <position position="746"/>
    </location>
    <ligand>
        <name>Zn(2+)</name>
        <dbReference type="ChEBI" id="CHEBI:29105"/>
    </ligand>
</feature>
<comment type="caution">
    <text evidence="15">The sequence shown here is derived from an EMBL/GenBank/DDBJ whole genome shotgun (WGS) entry which is preliminary data.</text>
</comment>
<evidence type="ECO:0000256" key="8">
    <source>
        <dbReference type="ARBA" id="ARBA00022840"/>
    </source>
</evidence>
<sequence length="972" mass="105532">MAEEATTAVSNMTISDELEWPMNRVRDTFIKFFEKNGHTFWPSSPCVPHDDPTLLFANAGMNQYKPLFLGTCDPNLEMANLKRAVNSQKCIRAGGKHNDLDDVGKDVYHHTFFEMLGNWSFGDYFKEGAIDLAWRCLTEEYNLDTSRLYATYFGGDDNTPADLEARDIWLKYLPAERVLPFDAKDNFWEMGATGPCGPCTEIHYDRIGGRDAAALVNADLPDVIEIWNNVFIQFNREADGSLRPLPAQHVDTGMGFERLTSILQGKDSNYDTDIFMPIFKVIQDLTGARPYAGKIGKEDEGYVDMAYRVVADHIRTLSFAIADGAVPSSDGRGYVLRRVLRRAVRYGRQNLGAELGFFSKLVPVLVELMSGIFPELKTQQAHITAVIKDEEESFSRTLDKGLQKFKDLASKVGDDKVFSGEDAHFLYTSMGFPVDLTELMAEEIDMTVDIEGFEKKMQEEKDLSAAAHQAKMSGGSGKDMRLVAEQTAALVSMGVPATNDDAKYVWNEELTGCAASALFIGRGETEDGVGFTDSISAESGAVGIVLDKTSFYGEAGGQIYDTGSIVSESGATLTVENVQIYGQYILHLGTVTEGTFNKGDAVKSCVDYVRRAPIAANHTMTHVLNYALKDVLITNGTGDSTQTVDQKGSLVDETKLRFDFSWGSGLTNEQAAAVENIVSGVINDSVPVDAFVAPLDNAKKISSLRAVFGEVYPDPVRVVAVAPTPISEILKNAEDSTWNQYSVEFCGGTHLSNTKDAKAFVLLQEEGIAKGIRRITGVTSDDAVAAIKAGEEFEAKVAEAGNLKGLELEDAIKKLTVELNSLTISAVIKAKCRDTLATYGKTVVAWKKEAAAAKTKAVTDEVLAAAASTEGEKVVLRVDVGADSKAAKAIQQAVGKKIKDKSFFLVSADEAADRYIAMAFCHKSNKAVDCKKWVIAATEGTGGKGGGKPDSAQFTISGVSSIDSVIEKAKSF</sequence>
<dbReference type="Gene3D" id="3.10.310.40">
    <property type="match status" value="1"/>
</dbReference>
<comment type="cofactor">
    <cofactor evidence="13">
        <name>Zn(2+)</name>
        <dbReference type="ChEBI" id="CHEBI:29105"/>
    </cofactor>
    <text evidence="13">Binds 1 zinc ion per subunit.</text>
</comment>
<dbReference type="InterPro" id="IPR023033">
    <property type="entry name" value="Ala_tRNA_ligase_euk/bac"/>
</dbReference>
<dbReference type="SUPFAM" id="SSF55681">
    <property type="entry name" value="Class II aaRS and biotin synthetases"/>
    <property type="match status" value="1"/>
</dbReference>
<dbReference type="PRINTS" id="PR00980">
    <property type="entry name" value="TRNASYNTHALA"/>
</dbReference>
<organism evidence="15 16">
    <name type="scientific">Chaetoceros tenuissimus</name>
    <dbReference type="NCBI Taxonomy" id="426638"/>
    <lineage>
        <taxon>Eukaryota</taxon>
        <taxon>Sar</taxon>
        <taxon>Stramenopiles</taxon>
        <taxon>Ochrophyta</taxon>
        <taxon>Bacillariophyta</taxon>
        <taxon>Coscinodiscophyceae</taxon>
        <taxon>Chaetocerotophycidae</taxon>
        <taxon>Chaetocerotales</taxon>
        <taxon>Chaetocerotaceae</taxon>
        <taxon>Chaetoceros</taxon>
    </lineage>
</organism>
<dbReference type="InterPro" id="IPR002318">
    <property type="entry name" value="Ala-tRNA-lgiase_IIc"/>
</dbReference>
<dbReference type="AlphaFoldDB" id="A0AAD3H2R8"/>
<evidence type="ECO:0000259" key="14">
    <source>
        <dbReference type="PROSITE" id="PS50860"/>
    </source>
</evidence>
<evidence type="ECO:0000256" key="7">
    <source>
        <dbReference type="ARBA" id="ARBA00022833"/>
    </source>
</evidence>
<evidence type="ECO:0000256" key="9">
    <source>
        <dbReference type="ARBA" id="ARBA00022884"/>
    </source>
</evidence>
<dbReference type="PROSITE" id="PS50860">
    <property type="entry name" value="AA_TRNA_LIGASE_II_ALA"/>
    <property type="match status" value="1"/>
</dbReference>
<feature type="binding site" evidence="13">
    <location>
        <position position="750"/>
    </location>
    <ligand>
        <name>Zn(2+)</name>
        <dbReference type="ChEBI" id="CHEBI:29105"/>
    </ligand>
</feature>
<keyword evidence="13" id="KW-0963">Cytoplasm</keyword>
<keyword evidence="7 13" id="KW-0862">Zinc</keyword>
<keyword evidence="9 13" id="KW-0694">RNA-binding</keyword>
<comment type="subcellular location">
    <subcellularLocation>
        <location evidence="13">Mitochondrion</location>
    </subcellularLocation>
    <subcellularLocation>
        <location evidence="13">Cytoplasm</location>
    </subcellularLocation>
    <subcellularLocation>
        <location evidence="1">Plastid</location>
        <location evidence="1">Chloroplast</location>
    </subcellularLocation>
</comment>
<dbReference type="Gene3D" id="2.40.30.130">
    <property type="match status" value="1"/>
</dbReference>
<accession>A0AAD3H2R8</accession>
<dbReference type="GO" id="GO:0008270">
    <property type="term" value="F:zinc ion binding"/>
    <property type="evidence" value="ECO:0007669"/>
    <property type="project" value="UniProtKB-UniRule"/>
</dbReference>
<evidence type="ECO:0000256" key="12">
    <source>
        <dbReference type="ARBA" id="ARBA00048300"/>
    </source>
</evidence>
<dbReference type="InterPro" id="IPR050058">
    <property type="entry name" value="Ala-tRNA_ligase"/>
</dbReference>
<dbReference type="EMBL" id="BLLK01000025">
    <property type="protein sequence ID" value="GFH47958.1"/>
    <property type="molecule type" value="Genomic_DNA"/>
</dbReference>
<name>A0AAD3H2R8_9STRA</name>
<comment type="similarity">
    <text evidence="2">Belongs to the class-II aminoacyl-tRNA synthetase family. Alax-L subfamily.</text>
</comment>
<protein>
    <recommendedName>
        <fullName evidence="13">Alanine--tRNA ligase</fullName>
        <ecNumber evidence="13">6.1.1.7</ecNumber>
    </recommendedName>
    <alternativeName>
        <fullName evidence="13">Alanyl-tRNA synthetase</fullName>
        <shortName evidence="13">AlaRS</shortName>
    </alternativeName>
</protein>
<dbReference type="HAMAP" id="MF_00036_B">
    <property type="entry name" value="Ala_tRNA_synth_B"/>
    <property type="match status" value="1"/>
</dbReference>
<dbReference type="Proteomes" id="UP001054902">
    <property type="component" value="Unassembled WGS sequence"/>
</dbReference>
<dbReference type="GO" id="GO:0004813">
    <property type="term" value="F:alanine-tRNA ligase activity"/>
    <property type="evidence" value="ECO:0007669"/>
    <property type="project" value="UniProtKB-UniRule"/>
</dbReference>
<dbReference type="Pfam" id="PF26023">
    <property type="entry name" value="ALA1"/>
    <property type="match status" value="1"/>
</dbReference>
<evidence type="ECO:0000256" key="5">
    <source>
        <dbReference type="ARBA" id="ARBA00022723"/>
    </source>
</evidence>
<evidence type="ECO:0000256" key="6">
    <source>
        <dbReference type="ARBA" id="ARBA00022741"/>
    </source>
</evidence>
<dbReference type="GO" id="GO:0002161">
    <property type="term" value="F:aminoacyl-tRNA deacylase activity"/>
    <property type="evidence" value="ECO:0007669"/>
    <property type="project" value="TreeGrafter"/>
</dbReference>
<dbReference type="NCBIfam" id="TIGR00344">
    <property type="entry name" value="alaS"/>
    <property type="match status" value="1"/>
</dbReference>
<comment type="function">
    <text evidence="13">Catalyzes the attachment of alanine to tRNA(Ala) in a two-step reaction: alanine is first activated by ATP to form Ala-AMP and then transferred to the acceptor end of tRNA(Ala). Also edits incorrectly charged tRNA(Ala) via its editing domain.</text>
</comment>
<dbReference type="Gene3D" id="3.30.980.10">
    <property type="entry name" value="Threonyl-trna Synthetase, Chain A, domain 2"/>
    <property type="match status" value="1"/>
</dbReference>
<evidence type="ECO:0000256" key="10">
    <source>
        <dbReference type="ARBA" id="ARBA00022917"/>
    </source>
</evidence>
<dbReference type="InterPro" id="IPR045864">
    <property type="entry name" value="aa-tRNA-synth_II/BPL/LPL"/>
</dbReference>
<dbReference type="FunFam" id="3.30.930.10:FF:000011">
    <property type="entry name" value="Alanine--tRNA ligase, cytoplasmic"/>
    <property type="match status" value="1"/>
</dbReference>
<dbReference type="Gene3D" id="3.30.930.10">
    <property type="entry name" value="Bira Bifunctional Protein, Domain 2"/>
    <property type="match status" value="1"/>
</dbReference>
<dbReference type="SUPFAM" id="SSF55186">
    <property type="entry name" value="ThrRS/AlaRS common domain"/>
    <property type="match status" value="1"/>
</dbReference>
<dbReference type="InterPro" id="IPR012947">
    <property type="entry name" value="tRNA_SAD"/>
</dbReference>
<evidence type="ECO:0000256" key="11">
    <source>
        <dbReference type="ARBA" id="ARBA00023146"/>
    </source>
</evidence>
<dbReference type="SUPFAM" id="SSF50447">
    <property type="entry name" value="Translation proteins"/>
    <property type="match status" value="1"/>
</dbReference>
<keyword evidence="8 13" id="KW-0067">ATP-binding</keyword>
<evidence type="ECO:0000256" key="2">
    <source>
        <dbReference type="ARBA" id="ARBA00008429"/>
    </source>
</evidence>
<dbReference type="InterPro" id="IPR009000">
    <property type="entry name" value="Transl_B-barrel_sf"/>
</dbReference>
<dbReference type="InterPro" id="IPR018165">
    <property type="entry name" value="Ala-tRNA-synth_IIc_core"/>
</dbReference>
<keyword evidence="11 13" id="KW-0030">Aminoacyl-tRNA synthetase</keyword>